<dbReference type="GO" id="GO:0006313">
    <property type="term" value="P:DNA transposition"/>
    <property type="evidence" value="ECO:0007669"/>
    <property type="project" value="InterPro"/>
</dbReference>
<reference evidence="3 4" key="1">
    <citation type="journal article" date="2018" name="Environ. Microbiol.">
        <title>Novel energy conservation strategies and behaviour of Pelotomaculum schinkii driving syntrophic propionate catabolism.</title>
        <authorList>
            <person name="Hidalgo-Ahumada C.A.P."/>
            <person name="Nobu M.K."/>
            <person name="Narihiro T."/>
            <person name="Tamaki H."/>
            <person name="Liu W.T."/>
            <person name="Kamagata Y."/>
            <person name="Stams A.J.M."/>
            <person name="Imachi H."/>
            <person name="Sousa D.Z."/>
        </authorList>
    </citation>
    <scope>NUCLEOTIDE SEQUENCE [LARGE SCALE GENOMIC DNA]</scope>
    <source>
        <strain evidence="3 4">MGP</strain>
    </source>
</reference>
<proteinExistence type="predicted"/>
<evidence type="ECO:0000259" key="1">
    <source>
        <dbReference type="Pfam" id="PF01526"/>
    </source>
</evidence>
<evidence type="ECO:0000259" key="2">
    <source>
        <dbReference type="Pfam" id="PF13700"/>
    </source>
</evidence>
<gene>
    <name evidence="3" type="ORF">Pmgp_00751</name>
</gene>
<dbReference type="InterPro" id="IPR025296">
    <property type="entry name" value="DUF4158"/>
</dbReference>
<comment type="caution">
    <text evidence="3">The sequence shown here is derived from an EMBL/GenBank/DDBJ whole genome shotgun (WGS) entry which is preliminary data.</text>
</comment>
<dbReference type="Proteomes" id="UP000297597">
    <property type="component" value="Unassembled WGS sequence"/>
</dbReference>
<organism evidence="3 4">
    <name type="scientific">Pelotomaculum propionicicum</name>
    <dbReference type="NCBI Taxonomy" id="258475"/>
    <lineage>
        <taxon>Bacteria</taxon>
        <taxon>Bacillati</taxon>
        <taxon>Bacillota</taxon>
        <taxon>Clostridia</taxon>
        <taxon>Eubacteriales</taxon>
        <taxon>Desulfotomaculaceae</taxon>
        <taxon>Pelotomaculum</taxon>
    </lineage>
</organism>
<accession>A0A4Y7RUY6</accession>
<dbReference type="InterPro" id="IPR002513">
    <property type="entry name" value="Tn3_Tnp_DDE_dom"/>
</dbReference>
<dbReference type="Pfam" id="PF13700">
    <property type="entry name" value="DUF4158"/>
    <property type="match status" value="1"/>
</dbReference>
<name>A0A4Y7RUY6_9FIRM</name>
<dbReference type="GO" id="GO:0004803">
    <property type="term" value="F:transposase activity"/>
    <property type="evidence" value="ECO:0007669"/>
    <property type="project" value="InterPro"/>
</dbReference>
<dbReference type="OrthoDB" id="3538665at2"/>
<feature type="domain" description="Tn3 transposase DDE" evidence="1">
    <location>
        <begin position="304"/>
        <end position="354"/>
    </location>
</feature>
<dbReference type="Pfam" id="PF01526">
    <property type="entry name" value="DDE_Tnp_Tn3"/>
    <property type="match status" value="1"/>
</dbReference>
<dbReference type="EMBL" id="QFFZ01000005">
    <property type="protein sequence ID" value="TEB12775.1"/>
    <property type="molecule type" value="Genomic_DNA"/>
</dbReference>
<protein>
    <recommendedName>
        <fullName evidence="5">DUF4158 domain-containing protein</fullName>
    </recommendedName>
</protein>
<feature type="domain" description="DUF4158" evidence="2">
    <location>
        <begin position="2"/>
        <end position="151"/>
    </location>
</feature>
<evidence type="ECO:0008006" key="5">
    <source>
        <dbReference type="Google" id="ProtNLM"/>
    </source>
</evidence>
<evidence type="ECO:0000313" key="4">
    <source>
        <dbReference type="Proteomes" id="UP000297597"/>
    </source>
</evidence>
<evidence type="ECO:0000313" key="3">
    <source>
        <dbReference type="EMBL" id="TEB12775.1"/>
    </source>
</evidence>
<sequence length="364" mass="42182">MSDRDIARYFTLSPEEIEIANLRRGDHNRLGFAVQIGYLHFPGRPYNAEEKVPDRVLSYIAGQLKVSPVLIKDYARIRDTTRREHLAEIRKALGFRSFDRQEYKELSDYLLPIAMITDKSMVLVDALVQEMRARKIVIPAMYAVERLVWTVRKRAQAPTDFVKPRWEKYVFQDNGINKRYYEICALSELRNHLRSGDVWVTGSRQFKNFEEYLLTAEAWDAMCQAGDLPVAVPTNIDLYLESRKQQLHDQLQVVSKLIKKNKLPDASLQDGKLRIAPLQKIVPDEVEELIRRAYGLLPRIKLTDLLVEVDTWTGFSRHFTHLHTRSEAKDKIVLFAAILAEGINLGLVKMAEDRRTLHGYLGLY</sequence>
<dbReference type="AlphaFoldDB" id="A0A4Y7RUY6"/>
<keyword evidence="4" id="KW-1185">Reference proteome</keyword>